<dbReference type="PROSITE" id="PS51421">
    <property type="entry name" value="RAS"/>
    <property type="match status" value="1"/>
</dbReference>
<dbReference type="OrthoDB" id="9989112at2759"/>
<dbReference type="SUPFAM" id="SSF52540">
    <property type="entry name" value="P-loop containing nucleoside triphosphate hydrolases"/>
    <property type="match status" value="1"/>
</dbReference>
<dbReference type="InterPro" id="IPR027417">
    <property type="entry name" value="P-loop_NTPase"/>
</dbReference>
<dbReference type="InterPro" id="IPR011992">
    <property type="entry name" value="EF-hand-dom_pair"/>
</dbReference>
<dbReference type="PROSITE" id="PS50222">
    <property type="entry name" value="EF_HAND_2"/>
    <property type="match status" value="2"/>
</dbReference>
<keyword evidence="4" id="KW-0175">Coiled coil</keyword>
<dbReference type="FunFam" id="3.40.50.300:FF:003044">
    <property type="entry name" value="Predicted protein"/>
    <property type="match status" value="1"/>
</dbReference>
<dbReference type="RefSeq" id="XP_031561374.1">
    <property type="nucleotide sequence ID" value="XM_031705514.1"/>
</dbReference>
<feature type="region of interest" description="Disordered" evidence="5">
    <location>
        <begin position="675"/>
        <end position="717"/>
    </location>
</feature>
<feature type="compositionally biased region" description="Polar residues" evidence="5">
    <location>
        <begin position="573"/>
        <end position="590"/>
    </location>
</feature>
<dbReference type="Gene3D" id="1.10.238.10">
    <property type="entry name" value="EF-hand"/>
    <property type="match status" value="1"/>
</dbReference>
<dbReference type="SUPFAM" id="SSF47473">
    <property type="entry name" value="EF-hand"/>
    <property type="match status" value="1"/>
</dbReference>
<dbReference type="SMART" id="SM00173">
    <property type="entry name" value="RAS"/>
    <property type="match status" value="1"/>
</dbReference>
<evidence type="ECO:0000256" key="2">
    <source>
        <dbReference type="ARBA" id="ARBA00022837"/>
    </source>
</evidence>
<dbReference type="PANTHER" id="PTHR47977">
    <property type="entry name" value="RAS-RELATED PROTEIN RAB"/>
    <property type="match status" value="1"/>
</dbReference>
<dbReference type="Proteomes" id="UP000515163">
    <property type="component" value="Unplaced"/>
</dbReference>
<dbReference type="CDD" id="cd00051">
    <property type="entry name" value="EFh"/>
    <property type="match status" value="1"/>
</dbReference>
<name>A0A6P8HYD2_ACTTE</name>
<feature type="compositionally biased region" description="Low complexity" evidence="5">
    <location>
        <begin position="363"/>
        <end position="372"/>
    </location>
</feature>
<dbReference type="GO" id="GO:0005525">
    <property type="term" value="F:GTP binding"/>
    <property type="evidence" value="ECO:0007669"/>
    <property type="project" value="UniProtKB-KW"/>
</dbReference>
<dbReference type="GeneID" id="116297299"/>
<accession>A0A6P8HYD2</accession>
<dbReference type="SMART" id="SM00054">
    <property type="entry name" value="EFh"/>
    <property type="match status" value="2"/>
</dbReference>
<dbReference type="NCBIfam" id="TIGR00231">
    <property type="entry name" value="small_GTP"/>
    <property type="match status" value="1"/>
</dbReference>
<dbReference type="InterPro" id="IPR005225">
    <property type="entry name" value="Small_GTP-bd"/>
</dbReference>
<keyword evidence="2" id="KW-0106">Calcium</keyword>
<dbReference type="InterPro" id="IPR050227">
    <property type="entry name" value="Rab"/>
</dbReference>
<dbReference type="SMART" id="SM00174">
    <property type="entry name" value="RHO"/>
    <property type="match status" value="1"/>
</dbReference>
<keyword evidence="1" id="KW-0547">Nucleotide-binding</keyword>
<protein>
    <submittedName>
        <fullName evidence="8">Ras and EF-hand domain-containing protein-like isoform X5</fullName>
    </submittedName>
</protein>
<dbReference type="PROSITE" id="PS00018">
    <property type="entry name" value="EF_HAND_1"/>
    <property type="match status" value="2"/>
</dbReference>
<feature type="domain" description="EF-hand" evidence="6">
    <location>
        <begin position="44"/>
        <end position="77"/>
    </location>
</feature>
<feature type="coiled-coil region" evidence="4">
    <location>
        <begin position="139"/>
        <end position="329"/>
    </location>
</feature>
<feature type="compositionally biased region" description="Polar residues" evidence="5">
    <location>
        <begin position="700"/>
        <end position="717"/>
    </location>
</feature>
<dbReference type="InterPro" id="IPR018247">
    <property type="entry name" value="EF_Hand_1_Ca_BS"/>
</dbReference>
<proteinExistence type="predicted"/>
<dbReference type="Gene3D" id="3.40.50.300">
    <property type="entry name" value="P-loop containing nucleotide triphosphate hydrolases"/>
    <property type="match status" value="1"/>
</dbReference>
<evidence type="ECO:0000259" key="6">
    <source>
        <dbReference type="PROSITE" id="PS50222"/>
    </source>
</evidence>
<evidence type="ECO:0000256" key="5">
    <source>
        <dbReference type="SAM" id="MobiDB-lite"/>
    </source>
</evidence>
<dbReference type="GO" id="GO:0005509">
    <property type="term" value="F:calcium ion binding"/>
    <property type="evidence" value="ECO:0007669"/>
    <property type="project" value="InterPro"/>
</dbReference>
<reference evidence="8" key="1">
    <citation type="submission" date="2025-08" db="UniProtKB">
        <authorList>
            <consortium name="RefSeq"/>
        </authorList>
    </citation>
    <scope>IDENTIFICATION</scope>
    <source>
        <tissue evidence="8">Tentacle</tissue>
    </source>
</reference>
<dbReference type="InterPro" id="IPR002048">
    <property type="entry name" value="EF_hand_dom"/>
</dbReference>
<keyword evidence="3" id="KW-0342">GTP-binding</keyword>
<keyword evidence="7" id="KW-1185">Reference proteome</keyword>
<dbReference type="SMART" id="SM00175">
    <property type="entry name" value="RAB"/>
    <property type="match status" value="1"/>
</dbReference>
<dbReference type="InterPro" id="IPR001806">
    <property type="entry name" value="Small_GTPase"/>
</dbReference>
<feature type="compositionally biased region" description="Basic residues" evidence="5">
    <location>
        <begin position="558"/>
        <end position="572"/>
    </location>
</feature>
<evidence type="ECO:0000256" key="4">
    <source>
        <dbReference type="SAM" id="Coils"/>
    </source>
</evidence>
<gene>
    <name evidence="8" type="primary">LOC116297299</name>
</gene>
<dbReference type="PROSITE" id="PS51419">
    <property type="entry name" value="RAB"/>
    <property type="match status" value="1"/>
</dbReference>
<evidence type="ECO:0000313" key="8">
    <source>
        <dbReference type="RefSeq" id="XP_031561374.1"/>
    </source>
</evidence>
<feature type="compositionally biased region" description="Polar residues" evidence="5">
    <location>
        <begin position="615"/>
        <end position="628"/>
    </location>
</feature>
<evidence type="ECO:0000256" key="1">
    <source>
        <dbReference type="ARBA" id="ARBA00022741"/>
    </source>
</evidence>
<evidence type="ECO:0000256" key="3">
    <source>
        <dbReference type="ARBA" id="ARBA00023134"/>
    </source>
</evidence>
<dbReference type="Pfam" id="PF00071">
    <property type="entry name" value="Ras"/>
    <property type="match status" value="1"/>
</dbReference>
<organism evidence="7 8">
    <name type="scientific">Actinia tenebrosa</name>
    <name type="common">Australian red waratah sea anemone</name>
    <dbReference type="NCBI Taxonomy" id="6105"/>
    <lineage>
        <taxon>Eukaryota</taxon>
        <taxon>Metazoa</taxon>
        <taxon>Cnidaria</taxon>
        <taxon>Anthozoa</taxon>
        <taxon>Hexacorallia</taxon>
        <taxon>Actiniaria</taxon>
        <taxon>Actiniidae</taxon>
        <taxon>Actinia</taxon>
    </lineage>
</organism>
<dbReference type="SMART" id="SM00176">
    <property type="entry name" value="RAN"/>
    <property type="match status" value="1"/>
</dbReference>
<dbReference type="PRINTS" id="PR00449">
    <property type="entry name" value="RASTRNSFRMNG"/>
</dbReference>
<feature type="compositionally biased region" description="Acidic residues" evidence="5">
    <location>
        <begin position="680"/>
        <end position="691"/>
    </location>
</feature>
<feature type="compositionally biased region" description="Polar residues" evidence="5">
    <location>
        <begin position="335"/>
        <end position="351"/>
    </location>
</feature>
<feature type="domain" description="EF-hand" evidence="6">
    <location>
        <begin position="8"/>
        <end position="43"/>
    </location>
</feature>
<dbReference type="PROSITE" id="PS51420">
    <property type="entry name" value="RHO"/>
    <property type="match status" value="1"/>
</dbReference>
<evidence type="ECO:0000313" key="7">
    <source>
        <dbReference type="Proteomes" id="UP000515163"/>
    </source>
</evidence>
<dbReference type="CDD" id="cd00154">
    <property type="entry name" value="Rab"/>
    <property type="match status" value="1"/>
</dbReference>
<feature type="region of interest" description="Disordered" evidence="5">
    <location>
        <begin position="554"/>
        <end position="628"/>
    </location>
</feature>
<sequence>MDDARGAQSVLVVKDIFQSWDTNKSGFIEKRELEKCCEDLKLSTSELERVFIELDVDRDGRISLSDFYQSFEKVCKLFHVSRDTVLYQEVSEKMKFEQLLEAIGFQEHLTGHEYVTELFHHIHSAGDSPQLLSLLESFLFSVVRDIKNYESENQRLEEALKRTCEKHAEHMENLDEELEQQLSKVEHRIKKEEKSKYERSNMDVIWQMENKNKEIQALQAKVQKLESKIKRKEPEEQKLKEEIDERVQEIRYLRSQVTDAQTNTAVLRSELAQLRNDYEDQTVHLENEKRTVMECVQEQESLTRQLQLLHEANKKLHDTNDDLRSALEARRTSETGRSPSPSKRSSITTLYSPGPKSYKRSKSSINSRSPSSMNDADDRLSASLGATPLRSPLHSCASSRRNSLLPVQQSCEEDDPALNEDSLMNEIRGVNRHRSDSESETNSEVSSVIELDYNNNAGILNNKETGRIHHLVPPARQSCEVEETENQDPAMIVDPVLERYTKTSLPDGTEEEDEAYGTLPSSERESMRMQLNLLAETNKRLCESNNDLRAALETVSKRVSKPRSREKCKRNQSFHSDYGSISSRSITPNHLQGPKSENDIADGAEDLSGYEPESDGNNTSTLTQTESLADTDLSKVEILSAELEAQFKSVKEEDEEDIDEDDVDDEELAQLVAMATGLSESEEETESELDSTDGIRPATIGTSDLSEASTNTPYSHSMTQDIVPERMFKLVLAGDAAVGKSSFILRLCRNRFHNALNSTLGVDFQMKTLVVEGKTIALQLWDTAGQERFRSIAKSYFRKADGVLLLYDVTCETSFLDVRDWVEAIEESCSKPVPIMLCGNKTDLRQQSITEGKMVISAESGQKLAKEYGALFMETSAKDNQNITEACMKLARMLQDLEDIEVNKNKDRGLQLSEADAKAKKKTSCCPR</sequence>
<dbReference type="AlphaFoldDB" id="A0A6P8HYD2"/>
<dbReference type="GO" id="GO:0003924">
    <property type="term" value="F:GTPase activity"/>
    <property type="evidence" value="ECO:0007669"/>
    <property type="project" value="InterPro"/>
</dbReference>
<dbReference type="Pfam" id="PF13499">
    <property type="entry name" value="EF-hand_7"/>
    <property type="match status" value="1"/>
</dbReference>
<feature type="region of interest" description="Disordered" evidence="5">
    <location>
        <begin position="329"/>
        <end position="401"/>
    </location>
</feature>
<feature type="region of interest" description="Disordered" evidence="5">
    <location>
        <begin position="503"/>
        <end position="524"/>
    </location>
</feature>